<evidence type="ECO:0000256" key="3">
    <source>
        <dbReference type="ARBA" id="ARBA00011914"/>
    </source>
</evidence>
<keyword evidence="8" id="KW-0539">Nucleus</keyword>
<evidence type="ECO:0000256" key="5">
    <source>
        <dbReference type="ARBA" id="ARBA00022490"/>
    </source>
</evidence>
<dbReference type="PANTHER" id="PTHR13539:SF3">
    <property type="entry name" value="CALMODULIN-LYSINE N-METHYLTRANSFERASE"/>
    <property type="match status" value="1"/>
</dbReference>
<evidence type="ECO:0000256" key="7">
    <source>
        <dbReference type="ARBA" id="ARBA00022679"/>
    </source>
</evidence>
<dbReference type="Pfam" id="PF10294">
    <property type="entry name" value="Methyltransf_16"/>
    <property type="match status" value="1"/>
</dbReference>
<evidence type="ECO:0000256" key="8">
    <source>
        <dbReference type="ARBA" id="ARBA00023242"/>
    </source>
</evidence>
<dbReference type="InterPro" id="IPR029063">
    <property type="entry name" value="SAM-dependent_MTases_sf"/>
</dbReference>
<dbReference type="WBParaSite" id="SSLN_0000659901-mRNA-1">
    <property type="protein sequence ID" value="SSLN_0000659901-mRNA-1"/>
    <property type="gene ID" value="SSLN_0000659901"/>
</dbReference>
<evidence type="ECO:0000256" key="2">
    <source>
        <dbReference type="ARBA" id="ARBA00004496"/>
    </source>
</evidence>
<dbReference type="GO" id="GO:0005737">
    <property type="term" value="C:cytoplasm"/>
    <property type="evidence" value="ECO:0007669"/>
    <property type="project" value="UniProtKB-SubCell"/>
</dbReference>
<keyword evidence="6" id="KW-0489">Methyltransferase</keyword>
<dbReference type="InterPro" id="IPR035959">
    <property type="entry name" value="RutC-like_sf"/>
</dbReference>
<keyword evidence="7" id="KW-0808">Transferase</keyword>
<dbReference type="AlphaFoldDB" id="A0A183SQ99"/>
<evidence type="ECO:0000313" key="9">
    <source>
        <dbReference type="WBParaSite" id="SSLN_0000659901-mRNA-1"/>
    </source>
</evidence>
<evidence type="ECO:0000256" key="1">
    <source>
        <dbReference type="ARBA" id="ARBA00004123"/>
    </source>
</evidence>
<keyword evidence="5" id="KW-0963">Cytoplasm</keyword>
<dbReference type="EC" id="2.1.1.60" evidence="3"/>
<dbReference type="GO" id="GO:0032259">
    <property type="term" value="P:methylation"/>
    <property type="evidence" value="ECO:0007669"/>
    <property type="project" value="UniProtKB-KW"/>
</dbReference>
<dbReference type="InterPro" id="IPR025800">
    <property type="entry name" value="CaM-Lys-N-MeTrfase"/>
</dbReference>
<name>A0A183SQ99_SCHSO</name>
<dbReference type="InterPro" id="IPR006175">
    <property type="entry name" value="YjgF/YER057c/UK114"/>
</dbReference>
<reference evidence="9" key="1">
    <citation type="submission" date="2016-06" db="UniProtKB">
        <authorList>
            <consortium name="WormBaseParasite"/>
        </authorList>
    </citation>
    <scope>IDENTIFICATION</scope>
</reference>
<protein>
    <recommendedName>
        <fullName evidence="4">Calmodulin-lysine N-methyltransferase</fullName>
        <ecNumber evidence="3">2.1.1.60</ecNumber>
    </recommendedName>
</protein>
<evidence type="ECO:0000256" key="4">
    <source>
        <dbReference type="ARBA" id="ARBA00020594"/>
    </source>
</evidence>
<accession>A0A183SQ99</accession>
<dbReference type="GO" id="GO:0018025">
    <property type="term" value="F:calmodulin-lysine N-methyltransferase activity"/>
    <property type="evidence" value="ECO:0007669"/>
    <property type="project" value="UniProtKB-EC"/>
</dbReference>
<comment type="subcellular location">
    <subcellularLocation>
        <location evidence="2">Cytoplasm</location>
    </subcellularLocation>
    <subcellularLocation>
        <location evidence="1">Nucleus</location>
    </subcellularLocation>
</comment>
<dbReference type="Gene3D" id="3.40.50.150">
    <property type="entry name" value="Vaccinia Virus protein VP39"/>
    <property type="match status" value="1"/>
</dbReference>
<dbReference type="InterPro" id="IPR019410">
    <property type="entry name" value="Methyltransf_16"/>
</dbReference>
<evidence type="ECO:0000256" key="6">
    <source>
        <dbReference type="ARBA" id="ARBA00022603"/>
    </source>
</evidence>
<dbReference type="PANTHER" id="PTHR13539">
    <property type="entry name" value="CALMODULIN-LYSINE N-METHYLTRANSFERASE"/>
    <property type="match status" value="1"/>
</dbReference>
<dbReference type="GO" id="GO:0005634">
    <property type="term" value="C:nucleus"/>
    <property type="evidence" value="ECO:0007669"/>
    <property type="project" value="UniProtKB-SubCell"/>
</dbReference>
<dbReference type="CDD" id="cd00448">
    <property type="entry name" value="YjgF_YER057c_UK114_family"/>
    <property type="match status" value="1"/>
</dbReference>
<proteinExistence type="predicted"/>
<dbReference type="Gene3D" id="3.30.1330.40">
    <property type="entry name" value="RutC-like"/>
    <property type="match status" value="1"/>
</dbReference>
<dbReference type="Pfam" id="PF01042">
    <property type="entry name" value="Ribonuc_L-PSP"/>
    <property type="match status" value="1"/>
</dbReference>
<sequence>LGLDPETMNLAGDTVEQQAEQALKNLMNVIKEAGGSCKQVVKTTVLLASMDDFPKVNEIYAKCTGGCRSRCLELRFLEVFQDGASSSEPPLLVLPTPTLAVAEEGDKNSLSDRLCRLVGFDSTGLACLWPSELLLAHIFLSPTAMYARLWDAIATTASRRTWRRVCELGAGMTAAAGLATVRRKSIVSESDDPLAALELVALSDGNEDCIAAIQQAVQLQEFSRNRTDSPALEVEKLRWPSSDASPMPDGYIPAGWQHSFDLLFGADCLFHHETHHGLLNTVDRLLSCTPGSLCLFVAPQRSGSLLAFNDLVAQNSTDLHLSCIRLEPLEAFPTLGPVMQYLITDTDRLVPHLLLIRRT</sequence>
<organism evidence="9">
    <name type="scientific">Schistocephalus solidus</name>
    <name type="common">Tapeworm</name>
    <dbReference type="NCBI Taxonomy" id="70667"/>
    <lineage>
        <taxon>Eukaryota</taxon>
        <taxon>Metazoa</taxon>
        <taxon>Spiralia</taxon>
        <taxon>Lophotrochozoa</taxon>
        <taxon>Platyhelminthes</taxon>
        <taxon>Cestoda</taxon>
        <taxon>Eucestoda</taxon>
        <taxon>Diphyllobothriidea</taxon>
        <taxon>Diphyllobothriidae</taxon>
        <taxon>Schistocephalus</taxon>
    </lineage>
</organism>
<dbReference type="SUPFAM" id="SSF55298">
    <property type="entry name" value="YjgF-like"/>
    <property type="match status" value="1"/>
</dbReference>